<protein>
    <submittedName>
        <fullName evidence="2">Protein ygaD</fullName>
    </submittedName>
</protein>
<dbReference type="STRING" id="1127673.GLIP_3090"/>
<name>K6XVL9_9ALTE</name>
<dbReference type="Pfam" id="PF02464">
    <property type="entry name" value="CinA"/>
    <property type="match status" value="1"/>
</dbReference>
<dbReference type="AlphaFoldDB" id="K6XVL9"/>
<evidence type="ECO:0000259" key="1">
    <source>
        <dbReference type="Pfam" id="PF02464"/>
    </source>
</evidence>
<reference evidence="2 3" key="1">
    <citation type="journal article" date="2017" name="Antonie Van Leeuwenhoek">
        <title>Rhizobium rhizosphaerae sp. nov., a novel species isolated from rice rhizosphere.</title>
        <authorList>
            <person name="Zhao J.J."/>
            <person name="Zhang J."/>
            <person name="Zhang R.J."/>
            <person name="Zhang C.W."/>
            <person name="Yin H.Q."/>
            <person name="Zhang X.X."/>
        </authorList>
    </citation>
    <scope>NUCLEOTIDE SEQUENCE [LARGE SCALE GENOMIC DNA]</scope>
    <source>
        <strain evidence="2 3">E3</strain>
    </source>
</reference>
<dbReference type="Gene3D" id="3.90.950.20">
    <property type="entry name" value="CinA-like"/>
    <property type="match status" value="1"/>
</dbReference>
<dbReference type="eggNOG" id="COG1546">
    <property type="taxonomic scope" value="Bacteria"/>
</dbReference>
<keyword evidence="3" id="KW-1185">Reference proteome</keyword>
<dbReference type="Proteomes" id="UP000006334">
    <property type="component" value="Unassembled WGS sequence"/>
</dbReference>
<dbReference type="EMBL" id="BAEN01000059">
    <property type="protein sequence ID" value="GAC15711.1"/>
    <property type="molecule type" value="Genomic_DNA"/>
</dbReference>
<accession>K6XVL9</accession>
<dbReference type="InterPro" id="IPR036653">
    <property type="entry name" value="CinA-like_C"/>
</dbReference>
<evidence type="ECO:0000313" key="3">
    <source>
        <dbReference type="Proteomes" id="UP000006334"/>
    </source>
</evidence>
<proteinExistence type="predicted"/>
<dbReference type="NCBIfam" id="TIGR00199">
    <property type="entry name" value="PncC_domain"/>
    <property type="match status" value="1"/>
</dbReference>
<dbReference type="SUPFAM" id="SSF142433">
    <property type="entry name" value="CinA-like"/>
    <property type="match status" value="1"/>
</dbReference>
<dbReference type="OrthoDB" id="9801454at2"/>
<dbReference type="RefSeq" id="WP_008845516.1">
    <property type="nucleotide sequence ID" value="NZ_BAEN01000059.1"/>
</dbReference>
<comment type="caution">
    <text evidence="2">The sequence shown here is derived from an EMBL/GenBank/DDBJ whole genome shotgun (WGS) entry which is preliminary data.</text>
</comment>
<dbReference type="InterPro" id="IPR008136">
    <property type="entry name" value="CinA_C"/>
</dbReference>
<evidence type="ECO:0000313" key="2">
    <source>
        <dbReference type="EMBL" id="GAC15711.1"/>
    </source>
</evidence>
<gene>
    <name evidence="2" type="primary">ygaD</name>
    <name evidence="2" type="ORF">GLIP_3090</name>
</gene>
<feature type="domain" description="CinA C-terminal" evidence="1">
    <location>
        <begin position="7"/>
        <end position="158"/>
    </location>
</feature>
<sequence length="164" mass="17486">MLPNKIDSLAKKLGQQLKQKQWTISCAESCTGGGVAFAITSVAGSSDWFKQSFVTYSNEAKQVLLGVRQEVLMSSGAVSDHTVEQMASGCALKSAAEVGVSISGIAGPDGGSDDKPVGLVWFGFFVKGKVTTKKQIFNGDRHQVRGLAIEYALQQCSELITEHE</sequence>
<organism evidence="2 3">
    <name type="scientific">Aliiglaciecola lipolytica E3</name>
    <dbReference type="NCBI Taxonomy" id="1127673"/>
    <lineage>
        <taxon>Bacteria</taxon>
        <taxon>Pseudomonadati</taxon>
        <taxon>Pseudomonadota</taxon>
        <taxon>Gammaproteobacteria</taxon>
        <taxon>Alteromonadales</taxon>
        <taxon>Alteromonadaceae</taxon>
        <taxon>Aliiglaciecola</taxon>
    </lineage>
</organism>